<gene>
    <name evidence="2" type="ORF">TrCOL_g13605</name>
</gene>
<dbReference type="Proteomes" id="UP001165065">
    <property type="component" value="Unassembled WGS sequence"/>
</dbReference>
<dbReference type="InterPro" id="IPR030475">
    <property type="entry name" value="RNR_small_AS"/>
</dbReference>
<comment type="similarity">
    <text evidence="1">Belongs to the ribonucleoside diphosphate reductase small chain family.</text>
</comment>
<dbReference type="PANTHER" id="PTHR23409">
    <property type="entry name" value="RIBONUCLEOSIDE-DIPHOSPHATE REDUCTASE SMALL CHAIN"/>
    <property type="match status" value="1"/>
</dbReference>
<keyword evidence="3" id="KW-1185">Reference proteome</keyword>
<dbReference type="InterPro" id="IPR033909">
    <property type="entry name" value="RNR_small"/>
</dbReference>
<protein>
    <submittedName>
        <fullName evidence="2">Uncharacterized protein</fullName>
    </submittedName>
</protein>
<reference evidence="3" key="1">
    <citation type="journal article" date="2023" name="Commun. Biol.">
        <title>Genome analysis of Parmales, the sister group of diatoms, reveals the evolutionary specialization of diatoms from phago-mixotrophs to photoautotrophs.</title>
        <authorList>
            <person name="Ban H."/>
            <person name="Sato S."/>
            <person name="Yoshikawa S."/>
            <person name="Yamada K."/>
            <person name="Nakamura Y."/>
            <person name="Ichinomiya M."/>
            <person name="Sato N."/>
            <person name="Blanc-Mathieu R."/>
            <person name="Endo H."/>
            <person name="Kuwata A."/>
            <person name="Ogata H."/>
        </authorList>
    </citation>
    <scope>NUCLEOTIDE SEQUENCE [LARGE SCALE GENOMIC DNA]</scope>
</reference>
<dbReference type="GO" id="GO:0016491">
    <property type="term" value="F:oxidoreductase activity"/>
    <property type="evidence" value="ECO:0007669"/>
    <property type="project" value="InterPro"/>
</dbReference>
<name>A0A9W7LDX0_9STRA</name>
<dbReference type="CDD" id="cd01049">
    <property type="entry name" value="RNRR2"/>
    <property type="match status" value="1"/>
</dbReference>
<organism evidence="2 3">
    <name type="scientific">Triparma columacea</name>
    <dbReference type="NCBI Taxonomy" id="722753"/>
    <lineage>
        <taxon>Eukaryota</taxon>
        <taxon>Sar</taxon>
        <taxon>Stramenopiles</taxon>
        <taxon>Ochrophyta</taxon>
        <taxon>Bolidophyceae</taxon>
        <taxon>Parmales</taxon>
        <taxon>Triparmaceae</taxon>
        <taxon>Triparma</taxon>
    </lineage>
</organism>
<sequence length="298" mass="33571">MYKKQVACFWTAEEIDLSQDLADWATLTDNEKHFITTVLAFFAGADGIVMENLSTRFANDVTIPEARNFYAFQNAMEGIHSETYSLLIDAYVKDQAEKGRLFKAQENIPSVKRKAQWAVKWIGSSASFSERLVAFACVEGIFFSGSFCSIFWLKKRGLLPGLTFSNELISRDEGLHCDFACMMYGKVKNKLDESVVRDIVGDAVEIEKGFVCDALPVSLIGMNKDLMGQYVEFVADRLLVSLGCRKMYGAKNPFEWMEMISLQGKTNFFEKRVSEYQKSGVMDGGEERTGAFTIDADF</sequence>
<dbReference type="OrthoDB" id="10248373at2759"/>
<evidence type="ECO:0000313" key="2">
    <source>
        <dbReference type="EMBL" id="GMI46062.1"/>
    </source>
</evidence>
<comment type="caution">
    <text evidence="2">The sequence shown here is derived from an EMBL/GenBank/DDBJ whole genome shotgun (WGS) entry which is preliminary data.</text>
</comment>
<evidence type="ECO:0000256" key="1">
    <source>
        <dbReference type="ARBA" id="ARBA00009303"/>
    </source>
</evidence>
<dbReference type="PROSITE" id="PS00368">
    <property type="entry name" value="RIBORED_SMALL"/>
    <property type="match status" value="1"/>
</dbReference>
<dbReference type="Pfam" id="PF00268">
    <property type="entry name" value="Ribonuc_red_sm"/>
    <property type="match status" value="1"/>
</dbReference>
<accession>A0A9W7LDX0</accession>
<dbReference type="EMBL" id="BRYA01000277">
    <property type="protein sequence ID" value="GMI46062.1"/>
    <property type="molecule type" value="Genomic_DNA"/>
</dbReference>
<dbReference type="InterPro" id="IPR009078">
    <property type="entry name" value="Ferritin-like_SF"/>
</dbReference>
<dbReference type="InterPro" id="IPR012348">
    <property type="entry name" value="RNR-like"/>
</dbReference>
<dbReference type="InterPro" id="IPR000358">
    <property type="entry name" value="RNR_small_fam"/>
</dbReference>
<proteinExistence type="inferred from homology"/>
<evidence type="ECO:0000313" key="3">
    <source>
        <dbReference type="Proteomes" id="UP001165065"/>
    </source>
</evidence>
<dbReference type="GO" id="GO:0009263">
    <property type="term" value="P:deoxyribonucleotide biosynthetic process"/>
    <property type="evidence" value="ECO:0007669"/>
    <property type="project" value="InterPro"/>
</dbReference>
<dbReference type="AlphaFoldDB" id="A0A9W7LDX0"/>
<dbReference type="Gene3D" id="1.10.620.20">
    <property type="entry name" value="Ribonucleotide Reductase, subunit A"/>
    <property type="match status" value="1"/>
</dbReference>
<dbReference type="PANTHER" id="PTHR23409:SF18">
    <property type="entry name" value="RIBONUCLEOSIDE-DIPHOSPHATE REDUCTASE SUBUNIT M2"/>
    <property type="match status" value="1"/>
</dbReference>
<dbReference type="SUPFAM" id="SSF47240">
    <property type="entry name" value="Ferritin-like"/>
    <property type="match status" value="1"/>
</dbReference>